<accession>A0ABU1VI78</accession>
<dbReference type="InterPro" id="IPR021647">
    <property type="entry name" value="CusF_Ec"/>
</dbReference>
<feature type="signal peptide" evidence="1">
    <location>
        <begin position="1"/>
        <end position="25"/>
    </location>
</feature>
<evidence type="ECO:0000313" key="2">
    <source>
        <dbReference type="EMBL" id="MDR7097188.1"/>
    </source>
</evidence>
<comment type="caution">
    <text evidence="2">The sequence shown here is derived from an EMBL/GenBank/DDBJ whole genome shotgun (WGS) entry which is preliminary data.</text>
</comment>
<evidence type="ECO:0000256" key="1">
    <source>
        <dbReference type="SAM" id="SignalP"/>
    </source>
</evidence>
<dbReference type="Proteomes" id="UP001265550">
    <property type="component" value="Unassembled WGS sequence"/>
</dbReference>
<organism evidence="2 3">
    <name type="scientific">Hydrogenophaga laconesensis</name>
    <dbReference type="NCBI Taxonomy" id="1805971"/>
    <lineage>
        <taxon>Bacteria</taxon>
        <taxon>Pseudomonadati</taxon>
        <taxon>Pseudomonadota</taxon>
        <taxon>Betaproteobacteria</taxon>
        <taxon>Burkholderiales</taxon>
        <taxon>Comamonadaceae</taxon>
        <taxon>Hydrogenophaga</taxon>
    </lineage>
</organism>
<dbReference type="Gene3D" id="2.40.50.320">
    <property type="entry name" value="Copper binding periplasmic protein CusF"/>
    <property type="match status" value="1"/>
</dbReference>
<sequence length="120" mass="12970">MNRYTQTVAQLLAAAALSLSLPAMAQMTMDHSKMGMAQATTGTAPAPGLTDGEVRKIDKENGKITIKHGEIKHMDMPPMTMVFNAKDKAMLDKVQVGEKIQFIVIQDAGKMVVTDIQPGK</sequence>
<evidence type="ECO:0000313" key="3">
    <source>
        <dbReference type="Proteomes" id="UP001265550"/>
    </source>
</evidence>
<keyword evidence="1" id="KW-0732">Signal</keyword>
<dbReference type="EMBL" id="JAVDWE010000020">
    <property type="protein sequence ID" value="MDR7097188.1"/>
    <property type="molecule type" value="Genomic_DNA"/>
</dbReference>
<reference evidence="2 3" key="1">
    <citation type="submission" date="2023-07" db="EMBL/GenBank/DDBJ databases">
        <title>Sorghum-associated microbial communities from plants grown in Nebraska, USA.</title>
        <authorList>
            <person name="Schachtman D."/>
        </authorList>
    </citation>
    <scope>NUCLEOTIDE SEQUENCE [LARGE SCALE GENOMIC DNA]</scope>
    <source>
        <strain evidence="2 3">BE240</strain>
    </source>
</reference>
<proteinExistence type="predicted"/>
<keyword evidence="3" id="KW-1185">Reference proteome</keyword>
<dbReference type="RefSeq" id="WP_204735685.1">
    <property type="nucleotide sequence ID" value="NZ_JAVDWE010000020.1"/>
</dbReference>
<feature type="chain" id="PRO_5046904202" evidence="1">
    <location>
        <begin position="26"/>
        <end position="120"/>
    </location>
</feature>
<dbReference type="InterPro" id="IPR042230">
    <property type="entry name" value="CusF_sf"/>
</dbReference>
<gene>
    <name evidence="2" type="ORF">J2X09_004962</name>
</gene>
<name>A0ABU1VI78_9BURK</name>
<protein>
    <submittedName>
        <fullName evidence="2">Cu/Ag efflux protein CusF</fullName>
    </submittedName>
</protein>
<dbReference type="Pfam" id="PF11604">
    <property type="entry name" value="CusF_Ec"/>
    <property type="match status" value="1"/>
</dbReference>